<evidence type="ECO:0000256" key="1">
    <source>
        <dbReference type="SAM" id="Phobius"/>
    </source>
</evidence>
<gene>
    <name evidence="4" type="ORF">HHK36_015892</name>
</gene>
<dbReference type="GO" id="GO:0003676">
    <property type="term" value="F:nucleic acid binding"/>
    <property type="evidence" value="ECO:0007669"/>
    <property type="project" value="InterPro"/>
</dbReference>
<evidence type="ECO:0000313" key="5">
    <source>
        <dbReference type="Proteomes" id="UP000655225"/>
    </source>
</evidence>
<dbReference type="AlphaFoldDB" id="A0A834Z326"/>
<reference evidence="4 5" key="1">
    <citation type="submission" date="2020-04" db="EMBL/GenBank/DDBJ databases">
        <title>Plant Genome Project.</title>
        <authorList>
            <person name="Zhang R.-G."/>
        </authorList>
    </citation>
    <scope>NUCLEOTIDE SEQUENCE [LARGE SCALE GENOMIC DNA]</scope>
    <source>
        <strain evidence="4">YNK0</strain>
        <tissue evidence="4">Leaf</tissue>
    </source>
</reference>
<dbReference type="InterPro" id="IPR026960">
    <property type="entry name" value="RVT-Znf"/>
</dbReference>
<dbReference type="PANTHER" id="PTHR35736:SF1">
    <property type="entry name" value="EXPRESSED PROTEIN"/>
    <property type="match status" value="1"/>
</dbReference>
<dbReference type="InterPro" id="IPR002156">
    <property type="entry name" value="RNaseH_domain"/>
</dbReference>
<feature type="domain" description="Reverse transcriptase zinc-binding" evidence="3">
    <location>
        <begin position="645"/>
        <end position="695"/>
    </location>
</feature>
<evidence type="ECO:0000313" key="4">
    <source>
        <dbReference type="EMBL" id="KAF8400019.1"/>
    </source>
</evidence>
<dbReference type="InterPro" id="IPR056712">
    <property type="entry name" value="DUF7810"/>
</dbReference>
<dbReference type="CDD" id="cd06222">
    <property type="entry name" value="RNase_H_like"/>
    <property type="match status" value="1"/>
</dbReference>
<feature type="transmembrane region" description="Helical" evidence="1">
    <location>
        <begin position="12"/>
        <end position="33"/>
    </location>
</feature>
<dbReference type="Proteomes" id="UP000655225">
    <property type="component" value="Unassembled WGS sequence"/>
</dbReference>
<protein>
    <recommendedName>
        <fullName evidence="6">RNase H type-1 domain-containing protein</fullName>
    </recommendedName>
</protein>
<dbReference type="EMBL" id="JABCRI010000010">
    <property type="protein sequence ID" value="KAF8400019.1"/>
    <property type="molecule type" value="Genomic_DNA"/>
</dbReference>
<comment type="caution">
    <text evidence="4">The sequence shown here is derived from an EMBL/GenBank/DDBJ whole genome shotgun (WGS) entry which is preliminary data.</text>
</comment>
<keyword evidence="1" id="KW-0472">Membrane</keyword>
<dbReference type="Pfam" id="PF13966">
    <property type="entry name" value="zf-RVT"/>
    <property type="match status" value="1"/>
</dbReference>
<keyword evidence="1" id="KW-0812">Transmembrane</keyword>
<evidence type="ECO:0008006" key="6">
    <source>
        <dbReference type="Google" id="ProtNLM"/>
    </source>
</evidence>
<dbReference type="InterPro" id="IPR044730">
    <property type="entry name" value="RNase_H-like_dom_plant"/>
</dbReference>
<evidence type="ECO:0000259" key="3">
    <source>
        <dbReference type="Pfam" id="PF13966"/>
    </source>
</evidence>
<dbReference type="Pfam" id="PF13456">
    <property type="entry name" value="RVT_3"/>
    <property type="match status" value="1"/>
</dbReference>
<sequence length="872" mass="97698">MKYLGSRRKRISIHGFLILCAICTAFGLLMLTLRPVDPSTGINFPTNTSDDMFKLEEVPKVNLSFPNGHGPGIQFKRNHKSSSCATVEEMGEVFAGEYWKESLRVRKMIRDHFALHGASRVRVLPPEQFCRQGFVMGKASEAGFGNEMYKILTAAALSIMLNRSLIIGQSRHIGSLSSLSVLARFPFEDYISYTHLSFTLKEVKHLWNQNDCVLKYGRHLVMRTDDFEKPAETNVLCSNWMAWKQPIIWFQGTTDAVAAQFFLKNIHPKMRNVASDLFGQPEFLQSRPNAFGELMRVIVSPSGDVQEAVKWVLNGGVDPHIALHMRMLMNKPVRAVKAALNCIKKAMLSNTHQVSRPRVILVSDTPSLIKDITPNLQEFAEVLHFDYRLFKGNISSVNGVHQLDFRVKDWGPAPRWVAFVDFFLASRAKHAVVSGAHRRVGTTYAQLIAALAAANQLGENFSTGSSFSFFSSFQSNLLSEGLRNQVGWGHVWNRFAGLLSCHNQPNQCARTPLLPPAWWDGVWQSPIPRDIRRLETYGVQLTGFGTINENHLQSFCKSRKTVVKTVLISRRCSRSWDINQLSQVFSPKEVVQISRIQSSRSGAPDRRVWHFQSSGIYSVRSGYHRFRELYPSGLTALPSTSSASPTSCLKAVWVLELPPKVAWFIWRCMHNAIVVFKELLQKKVLFDSSCPICGGNSPLQDEACFKRWIPPTVGWVKVNVDGAAVNEGKFAGVGGIACDHHGHIFVGFVKSLCGGSPRVVEVAALRDGVSFAMAQGCRSAVFVFDSKSLVKAVLGGADAIHWEIQSTVLDIRVDLANLREFQILFCPRIANSYAHHLASFGLWLCRRDSFVSLDFDPKGCRRLLASREFCFP</sequence>
<dbReference type="PANTHER" id="PTHR35736">
    <property type="entry name" value="EXPRESSED PROTEIN"/>
    <property type="match status" value="1"/>
</dbReference>
<name>A0A834Z326_TETSI</name>
<evidence type="ECO:0000259" key="2">
    <source>
        <dbReference type="Pfam" id="PF13456"/>
    </source>
</evidence>
<keyword evidence="5" id="KW-1185">Reference proteome</keyword>
<dbReference type="Gene3D" id="3.30.420.10">
    <property type="entry name" value="Ribonuclease H-like superfamily/Ribonuclease H"/>
    <property type="match status" value="1"/>
</dbReference>
<dbReference type="SUPFAM" id="SSF53098">
    <property type="entry name" value="Ribonuclease H-like"/>
    <property type="match status" value="1"/>
</dbReference>
<dbReference type="GO" id="GO:0004523">
    <property type="term" value="F:RNA-DNA hybrid ribonuclease activity"/>
    <property type="evidence" value="ECO:0007669"/>
    <property type="project" value="InterPro"/>
</dbReference>
<dbReference type="Pfam" id="PF25102">
    <property type="entry name" value="DUF7810"/>
    <property type="match status" value="1"/>
</dbReference>
<dbReference type="OrthoDB" id="1930927at2759"/>
<accession>A0A834Z326</accession>
<feature type="domain" description="RNase H type-1" evidence="2">
    <location>
        <begin position="719"/>
        <end position="840"/>
    </location>
</feature>
<dbReference type="InterPro" id="IPR012337">
    <property type="entry name" value="RNaseH-like_sf"/>
</dbReference>
<dbReference type="InterPro" id="IPR036397">
    <property type="entry name" value="RNaseH_sf"/>
</dbReference>
<organism evidence="4 5">
    <name type="scientific">Tetracentron sinense</name>
    <name type="common">Spur-leaf</name>
    <dbReference type="NCBI Taxonomy" id="13715"/>
    <lineage>
        <taxon>Eukaryota</taxon>
        <taxon>Viridiplantae</taxon>
        <taxon>Streptophyta</taxon>
        <taxon>Embryophyta</taxon>
        <taxon>Tracheophyta</taxon>
        <taxon>Spermatophyta</taxon>
        <taxon>Magnoliopsida</taxon>
        <taxon>Trochodendrales</taxon>
        <taxon>Trochodendraceae</taxon>
        <taxon>Tetracentron</taxon>
    </lineage>
</organism>
<keyword evidence="1" id="KW-1133">Transmembrane helix</keyword>
<proteinExistence type="predicted"/>